<comment type="caution">
    <text evidence="1">The sequence shown here is derived from an EMBL/GenBank/DDBJ whole genome shotgun (WGS) entry which is preliminary data.</text>
</comment>
<dbReference type="Proteomes" id="UP000266723">
    <property type="component" value="Unassembled WGS sequence"/>
</dbReference>
<reference evidence="1 2" key="1">
    <citation type="journal article" date="2020" name="BMC Genomics">
        <title>Intraspecific diversification of the crop wild relative Brassica cretica Lam. using demographic model selection.</title>
        <authorList>
            <person name="Kioukis A."/>
            <person name="Michalopoulou V.A."/>
            <person name="Briers L."/>
            <person name="Pirintsos S."/>
            <person name="Studholme D.J."/>
            <person name="Pavlidis P."/>
            <person name="Sarris P.F."/>
        </authorList>
    </citation>
    <scope>NUCLEOTIDE SEQUENCE [LARGE SCALE GENOMIC DNA]</scope>
    <source>
        <strain evidence="2">cv. PFS-1207/04</strain>
    </source>
</reference>
<dbReference type="EMBL" id="QGKV02002055">
    <property type="protein sequence ID" value="KAF3496670.1"/>
    <property type="molecule type" value="Genomic_DNA"/>
</dbReference>
<protein>
    <submittedName>
        <fullName evidence="1">Uncharacterized protein</fullName>
    </submittedName>
</protein>
<accession>A0ABQ7AG97</accession>
<sequence length="82" mass="9837">MALLELRWIERIVKIYGMALDIAMTRTLKSEEYAPDMGTCLFKDLIGRWFIRNKVSHFQLLGWSEFARTKDHLICKWHNCYI</sequence>
<gene>
    <name evidence="1" type="ORF">DY000_02053613</name>
</gene>
<proteinExistence type="predicted"/>
<evidence type="ECO:0000313" key="2">
    <source>
        <dbReference type="Proteomes" id="UP000266723"/>
    </source>
</evidence>
<evidence type="ECO:0000313" key="1">
    <source>
        <dbReference type="EMBL" id="KAF3496670.1"/>
    </source>
</evidence>
<keyword evidence="2" id="KW-1185">Reference proteome</keyword>
<name>A0ABQ7AG97_BRACR</name>
<organism evidence="1 2">
    <name type="scientific">Brassica cretica</name>
    <name type="common">Mustard</name>
    <dbReference type="NCBI Taxonomy" id="69181"/>
    <lineage>
        <taxon>Eukaryota</taxon>
        <taxon>Viridiplantae</taxon>
        <taxon>Streptophyta</taxon>
        <taxon>Embryophyta</taxon>
        <taxon>Tracheophyta</taxon>
        <taxon>Spermatophyta</taxon>
        <taxon>Magnoliopsida</taxon>
        <taxon>eudicotyledons</taxon>
        <taxon>Gunneridae</taxon>
        <taxon>Pentapetalae</taxon>
        <taxon>rosids</taxon>
        <taxon>malvids</taxon>
        <taxon>Brassicales</taxon>
        <taxon>Brassicaceae</taxon>
        <taxon>Brassiceae</taxon>
        <taxon>Brassica</taxon>
    </lineage>
</organism>